<accession>A0A3M7M6N2</accession>
<reference evidence="4 5" key="1">
    <citation type="journal article" date="2014" name="PLoS ONE">
        <title>De novo Genome Assembly of the Fungal Plant Pathogen Pyrenophora semeniperda.</title>
        <authorList>
            <person name="Soliai M.M."/>
            <person name="Meyer S.E."/>
            <person name="Udall J.A."/>
            <person name="Elzinga D.E."/>
            <person name="Hermansen R.A."/>
            <person name="Bodily P.M."/>
            <person name="Hart A.A."/>
            <person name="Coleman C.E."/>
        </authorList>
    </citation>
    <scope>NUCLEOTIDE SEQUENCE [LARGE SCALE GENOMIC DNA]</scope>
    <source>
        <strain evidence="4 5">CCB06</strain>
        <tissue evidence="4">Mycelium</tissue>
    </source>
</reference>
<evidence type="ECO:0000313" key="5">
    <source>
        <dbReference type="Proteomes" id="UP000265663"/>
    </source>
</evidence>
<dbReference type="PROSITE" id="PS00941">
    <property type="entry name" value="CARBOXYLESTERASE_B_2"/>
    <property type="match status" value="1"/>
</dbReference>
<gene>
    <name evidence="4" type="ORF">GMOD_00000089</name>
</gene>
<dbReference type="InterPro" id="IPR029058">
    <property type="entry name" value="AB_hydrolase_fold"/>
</dbReference>
<proteinExistence type="inferred from homology"/>
<dbReference type="AlphaFoldDB" id="A0A3M7M6N2"/>
<dbReference type="PANTHER" id="PTHR43918:SF4">
    <property type="entry name" value="CARBOXYLIC ESTER HYDROLASE"/>
    <property type="match status" value="1"/>
</dbReference>
<keyword evidence="5" id="KW-1185">Reference proteome</keyword>
<dbReference type="GO" id="GO:0052689">
    <property type="term" value="F:carboxylic ester hydrolase activity"/>
    <property type="evidence" value="ECO:0007669"/>
    <property type="project" value="TreeGrafter"/>
</dbReference>
<evidence type="ECO:0000256" key="1">
    <source>
        <dbReference type="ARBA" id="ARBA00005964"/>
    </source>
</evidence>
<dbReference type="OrthoDB" id="408631at2759"/>
<evidence type="ECO:0000259" key="3">
    <source>
        <dbReference type="Pfam" id="PF00135"/>
    </source>
</evidence>
<dbReference type="InterPro" id="IPR002018">
    <property type="entry name" value="CarbesteraseB"/>
</dbReference>
<dbReference type="Pfam" id="PF00135">
    <property type="entry name" value="COesterase"/>
    <property type="match status" value="1"/>
</dbReference>
<dbReference type="PANTHER" id="PTHR43918">
    <property type="entry name" value="ACETYLCHOLINESTERASE"/>
    <property type="match status" value="1"/>
</dbReference>
<dbReference type="EMBL" id="KE747824">
    <property type="protein sequence ID" value="RMZ70050.1"/>
    <property type="molecule type" value="Genomic_DNA"/>
</dbReference>
<evidence type="ECO:0000313" key="4">
    <source>
        <dbReference type="EMBL" id="RMZ70050.1"/>
    </source>
</evidence>
<protein>
    <submittedName>
        <fullName evidence="4">Liver carboxylesterase 1</fullName>
    </submittedName>
</protein>
<name>A0A3M7M6N2_9PLEO</name>
<feature type="domain" description="Carboxylesterase type B" evidence="3">
    <location>
        <begin position="47"/>
        <end position="491"/>
    </location>
</feature>
<dbReference type="SUPFAM" id="SSF53474">
    <property type="entry name" value="alpha/beta-Hydrolases"/>
    <property type="match status" value="1"/>
</dbReference>
<comment type="similarity">
    <text evidence="1">Belongs to the type-B carboxylesterase/lipase family.</text>
</comment>
<dbReference type="Proteomes" id="UP000265663">
    <property type="component" value="Unassembled WGS sequence"/>
</dbReference>
<dbReference type="Gene3D" id="3.40.50.1820">
    <property type="entry name" value="alpha/beta hydrolase"/>
    <property type="match status" value="1"/>
</dbReference>
<keyword evidence="2" id="KW-0378">Hydrolase</keyword>
<organism evidence="4 5">
    <name type="scientific">Pyrenophora seminiperda CCB06</name>
    <dbReference type="NCBI Taxonomy" id="1302712"/>
    <lineage>
        <taxon>Eukaryota</taxon>
        <taxon>Fungi</taxon>
        <taxon>Dikarya</taxon>
        <taxon>Ascomycota</taxon>
        <taxon>Pezizomycotina</taxon>
        <taxon>Dothideomycetes</taxon>
        <taxon>Pleosporomycetidae</taxon>
        <taxon>Pleosporales</taxon>
        <taxon>Pleosporineae</taxon>
        <taxon>Pleosporaceae</taxon>
        <taxon>Pyrenophora</taxon>
    </lineage>
</organism>
<sequence>MHSIPSERILIVLAMVLYSPTSLVRFLTLCSLIPQAISAPTNVTSFPTVTLSAGIVVGIKATPTNQPSLKASANVYLGVPFAQSPPERFSPPTAASAWSTPLMAQAPKPACIQQFMGTGEARRKSMEYFNNPPTNQGPEESEDCLYLNVYTPPNLTAKSKKAVMFWLYGGNLAFGSAALSGYDGTSLAVNEDVIVVTTNYRTNIFGFSNSPEIPFGSQNAGFLDQRSALHRVMIFGESAGGESVKQLLANPPSPLPFSSAILQSQNAVLTGNGTANWLQVLKQFSCTDMECLRKVPAADIKAYIESISLAFPPVDGDGTSTQDVRPNIMTGKFANVPTMFGSDLNEARVFLDVDGLKDGKYGNTTLTAVFDMYGITSKSDRESLIALYASRGVTDPYAVADRIFTDIVFTCTTGRLAEYLTLYGRTTYRYLYTPSFPSTTLFPNAGAYHTSEISEVFGTYPLSSKYGVVTKQQIKLSAFMQKTWARFAKHPVHGVGWSKLGSAHGKELGVLGENGSHGVKVKAQLETDYACPYYAQIEDLAKLSF</sequence>
<dbReference type="InterPro" id="IPR019819">
    <property type="entry name" value="Carboxylesterase_B_CS"/>
</dbReference>
<dbReference type="InterPro" id="IPR050654">
    <property type="entry name" value="AChE-related_enzymes"/>
</dbReference>
<evidence type="ECO:0000256" key="2">
    <source>
        <dbReference type="ARBA" id="ARBA00022801"/>
    </source>
</evidence>